<evidence type="ECO:0000313" key="2">
    <source>
        <dbReference type="EMBL" id="MEX5285117.1"/>
    </source>
</evidence>
<protein>
    <recommendedName>
        <fullName evidence="4">Lipoprotein</fullName>
    </recommendedName>
</protein>
<proteinExistence type="predicted"/>
<dbReference type="RefSeq" id="WP_368846845.1">
    <property type="nucleotide sequence ID" value="NZ_CP194411.1"/>
</dbReference>
<evidence type="ECO:0000256" key="1">
    <source>
        <dbReference type="SAM" id="SignalP"/>
    </source>
</evidence>
<reference evidence="2 3" key="1">
    <citation type="submission" date="2023-04" db="EMBL/GenBank/DDBJ databases">
        <title>Genome Sequence of Selenomonas sputigena ATCC 33150.</title>
        <authorList>
            <person name="Miller D.P."/>
            <person name="Anvari S."/>
            <person name="Polson S.W."/>
            <person name="Macdonald M."/>
            <person name="Mcdowell J.V."/>
        </authorList>
    </citation>
    <scope>NUCLEOTIDE SEQUENCE [LARGE SCALE GENOMIC DNA]</scope>
    <source>
        <strain evidence="2 3">ATCC 33150</strain>
    </source>
</reference>
<name>A0ABV3X6A7_9FIRM</name>
<evidence type="ECO:0008006" key="4">
    <source>
        <dbReference type="Google" id="ProtNLM"/>
    </source>
</evidence>
<evidence type="ECO:0000313" key="3">
    <source>
        <dbReference type="Proteomes" id="UP001559623"/>
    </source>
</evidence>
<dbReference type="Proteomes" id="UP001559623">
    <property type="component" value="Unassembled WGS sequence"/>
</dbReference>
<dbReference type="EMBL" id="JARVLH010000003">
    <property type="protein sequence ID" value="MEX5285117.1"/>
    <property type="molecule type" value="Genomic_DNA"/>
</dbReference>
<keyword evidence="1" id="KW-0732">Signal</keyword>
<feature type="chain" id="PRO_5045100364" description="Lipoprotein" evidence="1">
    <location>
        <begin position="25"/>
        <end position="163"/>
    </location>
</feature>
<gene>
    <name evidence="2" type="ORF">QCO44_05625</name>
</gene>
<comment type="caution">
    <text evidence="2">The sequence shown here is derived from an EMBL/GenBank/DDBJ whole genome shotgun (WGS) entry which is preliminary data.</text>
</comment>
<feature type="signal peptide" evidence="1">
    <location>
        <begin position="1"/>
        <end position="24"/>
    </location>
</feature>
<keyword evidence="3" id="KW-1185">Reference proteome</keyword>
<organism evidence="2 3">
    <name type="scientific">Selenomonas sputigena</name>
    <dbReference type="NCBI Taxonomy" id="69823"/>
    <lineage>
        <taxon>Bacteria</taxon>
        <taxon>Bacillati</taxon>
        <taxon>Bacillota</taxon>
        <taxon>Negativicutes</taxon>
        <taxon>Selenomonadales</taxon>
        <taxon>Selenomonadaceae</taxon>
        <taxon>Selenomonas</taxon>
    </lineage>
</organism>
<accession>A0ABV3X6A7</accession>
<sequence>MKTFRQISLLLLLFLLAVSSTAFAADWQRIGANDKCAHFFDRDSIRYERFYLPFFGNSRPDTSRITYWEKITIALEEAEAMAEELDDPRYLRLDYVLLLETASLHDRTITIREEIRYDRAGNILLRDLSERVSNIIPGSWGETVFNTVVDYARLHHEELLQNT</sequence>